<dbReference type="EMBL" id="CP003423">
    <property type="protein sequence ID" value="AFH42743.1"/>
    <property type="molecule type" value="Genomic_DNA"/>
</dbReference>
<dbReference type="InterPro" id="IPR006141">
    <property type="entry name" value="Intein_N"/>
</dbReference>
<dbReference type="InterPro" id="IPR020588">
    <property type="entry name" value="RecA_ATP-bd"/>
</dbReference>
<dbReference type="eggNOG" id="arCOG00415">
    <property type="taxonomic scope" value="Archaea"/>
</dbReference>
<dbReference type="PROSITE" id="PS50162">
    <property type="entry name" value="RECA_2"/>
    <property type="match status" value="1"/>
</dbReference>
<evidence type="ECO:0000256" key="1">
    <source>
        <dbReference type="ARBA" id="ARBA00022741"/>
    </source>
</evidence>
<dbReference type="OrthoDB" id="31129at2157"/>
<name>I0A186_FERFK</name>
<dbReference type="STRING" id="1163730.FFONT_0755"/>
<dbReference type="Gene3D" id="3.40.50.300">
    <property type="entry name" value="P-loop containing nucleotide triphosphate hydrolases"/>
    <property type="match status" value="2"/>
</dbReference>
<feature type="region of interest" description="Disordered" evidence="4">
    <location>
        <begin position="1"/>
        <end position="28"/>
    </location>
</feature>
<keyword evidence="8" id="KW-1185">Reference proteome</keyword>
<organism evidence="7 8">
    <name type="scientific">Fervidicoccus fontis (strain DSM 19380 / JCM 18336 / VKM B-2539 / Kam940)</name>
    <dbReference type="NCBI Taxonomy" id="1163730"/>
    <lineage>
        <taxon>Archaea</taxon>
        <taxon>Thermoproteota</taxon>
        <taxon>Thermoprotei</taxon>
        <taxon>Fervidicoccales</taxon>
        <taxon>Fervidicoccaceae</taxon>
        <taxon>Fervidicoccus</taxon>
    </lineage>
</organism>
<dbReference type="InterPro" id="IPR036844">
    <property type="entry name" value="Hint_dom_sf"/>
</dbReference>
<evidence type="ECO:0000313" key="7">
    <source>
        <dbReference type="EMBL" id="AFH42743.1"/>
    </source>
</evidence>
<keyword evidence="1" id="KW-0547">Nucleotide-binding</keyword>
<dbReference type="NCBIfam" id="TIGR01445">
    <property type="entry name" value="intein_Nterm"/>
    <property type="match status" value="1"/>
</dbReference>
<protein>
    <submittedName>
        <fullName evidence="7">DNA repair and recombination protein RadA</fullName>
    </submittedName>
</protein>
<dbReference type="FunCoup" id="I0A186">
    <property type="interactions" value="138"/>
</dbReference>
<gene>
    <name evidence="7" type="ordered locus">FFONT_0755</name>
</gene>
<dbReference type="GO" id="GO:0006281">
    <property type="term" value="P:DNA repair"/>
    <property type="evidence" value="ECO:0007669"/>
    <property type="project" value="InterPro"/>
</dbReference>
<dbReference type="KEGG" id="ffo:FFONT_0755"/>
<dbReference type="InterPro" id="IPR003586">
    <property type="entry name" value="Hint_dom_C"/>
</dbReference>
<feature type="domain" description="RecA family profile 2" evidence="6">
    <location>
        <begin position="453"/>
        <end position="515"/>
    </location>
</feature>
<sequence>MVPKSQKTSESEDLEEEKKKDEEKDESEINAIKTLTDLPGIGPATATKLIEAGYGTLEAIAVATPQEISAAVGIPINTAQRAIKAARDALEIRFKTALELKKERQSVGKITTGSKSLDDLLGGGVETRTMTEFFGEFGTGKCFSPETEVIIEDFGSVKKIDIESFYEMKASEGKELMYDGGFMVPLLNKNKVITFSGNRMELSEAEYIYKQKVEKLVEIKLSNGEKIEVTLSHPFLVSSKGKLVWKKSYTLKEGDEVPVFETSGVLSQKSNERFNIEKIVEKKLVNRKGFVYDLVVPGTHNFLSASGLILHNTQISHQLSVNVQLPPDKGGLSGRAVYIDSEGTFRWERIEAMARALGLNPDEVMENIFYIRAVNSDHQMAVVEEVTKMIQEKGIKLVVVDSITGHFRAEYPGRENLASRQQKLNRHLHQLMRIAEIYNIAVVITNQVMARPDVFYGDPTQAVGGHVLYHAPGVRVQLRKSRGNKRIAKVVDAPHLPEGEVVFSITEYGIRDAEE</sequence>
<dbReference type="InterPro" id="IPR010995">
    <property type="entry name" value="DNA_repair_Rad51/TF_NusA_a-hlx"/>
</dbReference>
<dbReference type="PROSITE" id="PS50818">
    <property type="entry name" value="INTEIN_C_TER"/>
    <property type="match status" value="1"/>
</dbReference>
<evidence type="ECO:0000256" key="3">
    <source>
        <dbReference type="ARBA" id="ARBA00023125"/>
    </source>
</evidence>
<dbReference type="PROSITE" id="PS50163">
    <property type="entry name" value="RECA_3"/>
    <property type="match status" value="1"/>
</dbReference>
<reference evidence="8" key="1">
    <citation type="submission" date="2012-03" db="EMBL/GenBank/DDBJ databases">
        <title>Fervidicoccus fontis complete genome analysis confirms its distinct phylogenetic position and predicts its environmental function.</title>
        <authorList>
            <person name="Lebedinsky A.V."/>
            <person name="Mardanov A.V."/>
            <person name="Gumerov V.M."/>
            <person name="Beletsky A.V."/>
            <person name="Kublanov I.V."/>
            <person name="Perevalova A.A."/>
            <person name="Bonch-Osmolovskaya E.A."/>
            <person name="Ravin N.V."/>
            <person name="Skryabin K.G."/>
        </authorList>
    </citation>
    <scope>NUCLEOTIDE SEQUENCE [LARGE SCALE GENOMIC DNA]</scope>
    <source>
        <strain evidence="8">DSM 19380 / VKM B-2539 / Kam940</strain>
    </source>
</reference>
<dbReference type="GO" id="GO:0140664">
    <property type="term" value="F:ATP-dependent DNA damage sensor activity"/>
    <property type="evidence" value="ECO:0007669"/>
    <property type="project" value="InterPro"/>
</dbReference>
<dbReference type="SUPFAM" id="SSF52540">
    <property type="entry name" value="P-loop containing nucleoside triphosphate hydrolases"/>
    <property type="match status" value="2"/>
</dbReference>
<keyword evidence="3" id="KW-0238">DNA-binding</keyword>
<dbReference type="InterPro" id="IPR020587">
    <property type="entry name" value="RecA_monomer-monomer_interface"/>
</dbReference>
<evidence type="ECO:0000259" key="6">
    <source>
        <dbReference type="PROSITE" id="PS50163"/>
    </source>
</evidence>
<dbReference type="InterPro" id="IPR003587">
    <property type="entry name" value="Hint_dom_N"/>
</dbReference>
<dbReference type="Gene3D" id="2.170.16.10">
    <property type="entry name" value="Hedgehog/Intein (Hint) domain"/>
    <property type="match status" value="1"/>
</dbReference>
<evidence type="ECO:0000256" key="4">
    <source>
        <dbReference type="SAM" id="MobiDB-lite"/>
    </source>
</evidence>
<dbReference type="Pfam" id="PF14520">
    <property type="entry name" value="HHH_5"/>
    <property type="match status" value="1"/>
</dbReference>
<dbReference type="GO" id="GO:0005524">
    <property type="term" value="F:ATP binding"/>
    <property type="evidence" value="ECO:0007669"/>
    <property type="project" value="UniProtKB-KW"/>
</dbReference>
<dbReference type="SUPFAM" id="SSF47794">
    <property type="entry name" value="Rad51 N-terminal domain-like"/>
    <property type="match status" value="1"/>
</dbReference>
<evidence type="ECO:0000259" key="5">
    <source>
        <dbReference type="PROSITE" id="PS50162"/>
    </source>
</evidence>
<dbReference type="PANTHER" id="PTHR22942">
    <property type="entry name" value="RECA/RAD51/RADA DNA STRAND-PAIRING FAMILY MEMBER"/>
    <property type="match status" value="1"/>
</dbReference>
<dbReference type="Proteomes" id="UP000007391">
    <property type="component" value="Chromosome"/>
</dbReference>
<evidence type="ECO:0000313" key="8">
    <source>
        <dbReference type="Proteomes" id="UP000007391"/>
    </source>
</evidence>
<dbReference type="InterPro" id="IPR027417">
    <property type="entry name" value="P-loop_NTPase"/>
</dbReference>
<dbReference type="eggNOG" id="arCOG03146">
    <property type="taxonomic scope" value="Archaea"/>
</dbReference>
<dbReference type="CDD" id="cd00081">
    <property type="entry name" value="Hint"/>
    <property type="match status" value="1"/>
</dbReference>
<dbReference type="InterPro" id="IPR013632">
    <property type="entry name" value="Rad51_C"/>
</dbReference>
<dbReference type="Pfam" id="PF08423">
    <property type="entry name" value="Rad51"/>
    <property type="match status" value="2"/>
</dbReference>
<dbReference type="Gene3D" id="1.10.150.20">
    <property type="entry name" value="5' to 3' exonuclease, C-terminal subdomain"/>
    <property type="match status" value="1"/>
</dbReference>
<dbReference type="GO" id="GO:0016539">
    <property type="term" value="P:intein-mediated protein splicing"/>
    <property type="evidence" value="ECO:0007669"/>
    <property type="project" value="InterPro"/>
</dbReference>
<dbReference type="SMART" id="SM00305">
    <property type="entry name" value="HintC"/>
    <property type="match status" value="1"/>
</dbReference>
<reference evidence="7 8" key="2">
    <citation type="journal article" date="2014" name="Extremophiles">
        <title>Analysis of the complete genome of Fervidococcus fontis confirms the distinct phylogenetic position of the order Fervidicoccales and suggests its environmental function.</title>
        <authorList>
            <person name="Lebedinsky A.V."/>
            <person name="Mardanov A.V."/>
            <person name="Kublanov I.V."/>
            <person name="Gumerov V.M."/>
            <person name="Beletsky A.V."/>
            <person name="Perevalova A.A."/>
            <person name="Bidzhieva S.Kh."/>
            <person name="Bonch-Osmolovskaya E.A."/>
            <person name="Skryabin K.G."/>
            <person name="Ravin N.V."/>
        </authorList>
    </citation>
    <scope>NUCLEOTIDE SEQUENCE [LARGE SCALE GENOMIC DNA]</scope>
    <source>
        <strain evidence="8">DSM 19380 / VKM B-2539 / Kam940</strain>
    </source>
</reference>
<keyword evidence="2" id="KW-0067">ATP-binding</keyword>
<dbReference type="InParanoid" id="I0A186"/>
<dbReference type="GO" id="GO:0003677">
    <property type="term" value="F:DNA binding"/>
    <property type="evidence" value="ECO:0007669"/>
    <property type="project" value="UniProtKB-KW"/>
</dbReference>
<dbReference type="InterPro" id="IPR030934">
    <property type="entry name" value="Intein_C"/>
</dbReference>
<dbReference type="AlphaFoldDB" id="I0A186"/>
<evidence type="ECO:0000256" key="2">
    <source>
        <dbReference type="ARBA" id="ARBA00022840"/>
    </source>
</evidence>
<dbReference type="PROSITE" id="PS50817">
    <property type="entry name" value="INTEIN_N_TER"/>
    <property type="match status" value="1"/>
</dbReference>
<dbReference type="NCBIfam" id="NF003301">
    <property type="entry name" value="PRK04301.1"/>
    <property type="match status" value="1"/>
</dbReference>
<dbReference type="PANTHER" id="PTHR22942:SF30">
    <property type="entry name" value="MEIOTIC RECOMBINATION PROTEIN DMC1_LIM15 HOMOLOG"/>
    <property type="match status" value="1"/>
</dbReference>
<dbReference type="NCBIfam" id="TIGR01443">
    <property type="entry name" value="intein_Cterm"/>
    <property type="match status" value="1"/>
</dbReference>
<dbReference type="HOGENOM" id="CLU_528557_0_0_2"/>
<dbReference type="SMART" id="SM00306">
    <property type="entry name" value="HintN"/>
    <property type="match status" value="1"/>
</dbReference>
<proteinExistence type="predicted"/>
<accession>I0A186</accession>
<feature type="domain" description="RecA family profile 1" evidence="5">
    <location>
        <begin position="313"/>
        <end position="448"/>
    </location>
</feature>
<dbReference type="SUPFAM" id="SSF51294">
    <property type="entry name" value="Hedgehog/intein (Hint) domain"/>
    <property type="match status" value="1"/>
</dbReference>